<keyword evidence="2" id="KW-1185">Reference proteome</keyword>
<reference evidence="2" key="1">
    <citation type="submission" date="2019-12" db="EMBL/GenBank/DDBJ databases">
        <title>Endophytic bacteria associated with Panax ginseng seedlings.</title>
        <authorList>
            <person name="Park J.M."/>
            <person name="Shin R."/>
            <person name="Jo S.H."/>
        </authorList>
    </citation>
    <scope>NUCLEOTIDE SEQUENCE [LARGE SCALE GENOMIC DNA]</scope>
    <source>
        <strain evidence="2">PgKB30</strain>
    </source>
</reference>
<accession>A0A6M8M2P3</accession>
<name>A0A6M8M2P3_9PSED</name>
<dbReference type="InterPro" id="IPR027417">
    <property type="entry name" value="P-loop_NTPase"/>
</dbReference>
<dbReference type="AlphaFoldDB" id="A0A6M8M2P3"/>
<dbReference type="KEGG" id="pgg:FX982_00253"/>
<organism evidence="1 2">
    <name type="scientific">Pseudomonas graminis</name>
    <dbReference type="NCBI Taxonomy" id="158627"/>
    <lineage>
        <taxon>Bacteria</taxon>
        <taxon>Pseudomonadati</taxon>
        <taxon>Pseudomonadota</taxon>
        <taxon>Gammaproteobacteria</taxon>
        <taxon>Pseudomonadales</taxon>
        <taxon>Pseudomonadaceae</taxon>
        <taxon>Pseudomonas</taxon>
    </lineage>
</organism>
<dbReference type="Proteomes" id="UP000501989">
    <property type="component" value="Chromosome"/>
</dbReference>
<gene>
    <name evidence="1" type="ORF">FX982_00253</name>
</gene>
<dbReference type="RefSeq" id="WP_172609339.1">
    <property type="nucleotide sequence ID" value="NZ_CP053746.1"/>
</dbReference>
<protein>
    <recommendedName>
        <fullName evidence="3">ATP-binding protein</fullName>
    </recommendedName>
</protein>
<proteinExistence type="predicted"/>
<dbReference type="EMBL" id="CP053746">
    <property type="protein sequence ID" value="QKF49334.1"/>
    <property type="molecule type" value="Genomic_DNA"/>
</dbReference>
<evidence type="ECO:0008006" key="3">
    <source>
        <dbReference type="Google" id="ProtNLM"/>
    </source>
</evidence>
<evidence type="ECO:0000313" key="2">
    <source>
        <dbReference type="Proteomes" id="UP000501989"/>
    </source>
</evidence>
<dbReference type="Gene3D" id="3.40.50.300">
    <property type="entry name" value="P-loop containing nucleotide triphosphate hydrolases"/>
    <property type="match status" value="1"/>
</dbReference>
<evidence type="ECO:0000313" key="1">
    <source>
        <dbReference type="EMBL" id="QKF49334.1"/>
    </source>
</evidence>
<dbReference type="SUPFAM" id="SSF52540">
    <property type="entry name" value="P-loop containing nucleoside triphosphate hydrolases"/>
    <property type="match status" value="1"/>
</dbReference>
<sequence length="1114" mass="123864">MSNFETQKNGGQIKLSDVVKISRQFLRSVRLDADLGRDDALSGYICQGTSRAVLENMARQLVETRQRAFTWTGPYGGGKSSLALLLCSLLGSNKEHRQFAEKILRVSEHGYLAKAFETKGDGWLILPVVGKRSGIESELFKALQKTHAPIKRKKTSSVIDDLVDLANSHDQGVLIVIDELGKFLEAAALHDGDIYFYQELAEAASRCNGKLVIVGILHQAFEAYATRLGRETRDEWAKIQGRFIDIPLVSATDEIIELVGNAIELTQGLSAAQDEKFCTVVHNSISARRPNTPKGLTQALARCWPLHPITASLLGPISRRRFGQNERSTFGFLASREPMGFVDFLESTPYTSGVFYDPSDYWDYLRTNLEQSIMASPDSHRWAVACDAVDRAESKGTKTDVRLAKVVALIEMFRSGSGLAAEYQVLLSSLPDIAEVDLRTSIDRLINLKIIVERKHIGAFGIYAGSDFDIDAAINQARYEIGKYSVSQISNLSILHPILAKRLYQTSGTMRWFSKKLVQITDVESLLNHFSLERGSAGTFLLCLPEFGQTVKEVKKYIRLLNKKFINLPVIMGCPDNAERIAELSLELAASDRVIRTRSELEGDSVAKREVTGRISFIKSELEDELTNAFMLTSWHYKGQEQTSTGSQSISSLASVIAEEIYYKSPTVLNELINRESLSSNSNKARKDLMYRMVTHFSEENLGYTGHPADAGLYYSVLQNLGLHGLVQHGWNFVSPTNSKQGTSLLPLWWDTEKMLLQGTVEITLSYMYESWSKPPYGLRAGLMPVFALAFFLANRTSLAMYIDGTFTPEISDASIDEWLLSPSKIIFRYISASKDKQRLVDAIANIVPITRVDGAQHAEPLDAARSLVGTVYKLPAWTKKTHLVSQLAQDIRAVLLKANDPHKVLFSDLPTMLEAETPEELTEKLTTVLAELENAYPKMLAKIDKAVLSTLGQQDKDLIYLNMRAKNVKGIAGNFLLEAFATRIEVYDGTRPSIEKVISLATSKPPEQWVDRDIDAAISQIGSWAIEFRTKEAMAPLHGRPSTRRVMGIVFGGRQSVDASSTIDIAEKDGPKVDEIKNRLLSVGKLEDRDLFLAALAEVGAFLINDQGRTPHD</sequence>